<dbReference type="SMART" id="SM00034">
    <property type="entry name" value="CLECT"/>
    <property type="match status" value="1"/>
</dbReference>
<protein>
    <submittedName>
        <fullName evidence="10">C-type lectin domain family 1, member b</fullName>
    </submittedName>
</protein>
<dbReference type="InterPro" id="IPR052309">
    <property type="entry name" value="C-type_Lectin_Domain_Fam1"/>
</dbReference>
<dbReference type="GO" id="GO:0030220">
    <property type="term" value="P:platelet formation"/>
    <property type="evidence" value="ECO:0007669"/>
    <property type="project" value="Ensembl"/>
</dbReference>
<dbReference type="RefSeq" id="XP_004668757.1">
    <property type="nucleotide sequence ID" value="XM_004668700.2"/>
</dbReference>
<evidence type="ECO:0000259" key="9">
    <source>
        <dbReference type="PROSITE" id="PS50041"/>
    </source>
</evidence>
<dbReference type="OrthoDB" id="6133475at2759"/>
<evidence type="ECO:0000313" key="11">
    <source>
        <dbReference type="Proteomes" id="UP000694385"/>
    </source>
</evidence>
<dbReference type="AlphaFoldDB" id="A0A8C5L5T7"/>
<dbReference type="Proteomes" id="UP000694385">
    <property type="component" value="Unassembled WGS sequence"/>
</dbReference>
<comment type="subcellular location">
    <subcellularLocation>
        <location evidence="1">Membrane</location>
        <topology evidence="1">Single-pass membrane protein</topology>
    </subcellularLocation>
</comment>
<accession>A0A8C5L5T7</accession>
<keyword evidence="3" id="KW-0430">Lectin</keyword>
<evidence type="ECO:0000256" key="2">
    <source>
        <dbReference type="ARBA" id="ARBA00022692"/>
    </source>
</evidence>
<dbReference type="Pfam" id="PF00059">
    <property type="entry name" value="Lectin_C"/>
    <property type="match status" value="1"/>
</dbReference>
<dbReference type="GO" id="GO:0030246">
    <property type="term" value="F:carbohydrate binding"/>
    <property type="evidence" value="ECO:0007669"/>
    <property type="project" value="UniProtKB-KW"/>
</dbReference>
<dbReference type="Ensembl" id="ENSJJAT00000027378.1">
    <property type="protein sequence ID" value="ENSJJAP00000020828.1"/>
    <property type="gene ID" value="ENSJJAG00000021385.1"/>
</dbReference>
<reference evidence="10" key="2">
    <citation type="submission" date="2025-09" db="UniProtKB">
        <authorList>
            <consortium name="Ensembl"/>
        </authorList>
    </citation>
    <scope>IDENTIFICATION</scope>
</reference>
<keyword evidence="4 8" id="KW-1133">Transmembrane helix</keyword>
<dbReference type="GO" id="GO:0005886">
    <property type="term" value="C:plasma membrane"/>
    <property type="evidence" value="ECO:0007669"/>
    <property type="project" value="Ensembl"/>
</dbReference>
<keyword evidence="2 8" id="KW-0812">Transmembrane</keyword>
<dbReference type="GO" id="GO:0009986">
    <property type="term" value="C:cell surface"/>
    <property type="evidence" value="ECO:0007669"/>
    <property type="project" value="Ensembl"/>
</dbReference>
<dbReference type="GeneID" id="101612025"/>
<evidence type="ECO:0000256" key="1">
    <source>
        <dbReference type="ARBA" id="ARBA00004167"/>
    </source>
</evidence>
<keyword evidence="5 8" id="KW-0472">Membrane</keyword>
<proteinExistence type="predicted"/>
<evidence type="ECO:0000256" key="3">
    <source>
        <dbReference type="ARBA" id="ARBA00022734"/>
    </source>
</evidence>
<gene>
    <name evidence="10" type="primary">Clec1b</name>
</gene>
<dbReference type="InterPro" id="IPR016187">
    <property type="entry name" value="CTDL_fold"/>
</dbReference>
<organism evidence="10 11">
    <name type="scientific">Jaculus jaculus</name>
    <name type="common">Lesser Egyptian jerboa</name>
    <dbReference type="NCBI Taxonomy" id="51337"/>
    <lineage>
        <taxon>Eukaryota</taxon>
        <taxon>Metazoa</taxon>
        <taxon>Chordata</taxon>
        <taxon>Craniata</taxon>
        <taxon>Vertebrata</taxon>
        <taxon>Euteleostomi</taxon>
        <taxon>Mammalia</taxon>
        <taxon>Eutheria</taxon>
        <taxon>Euarchontoglires</taxon>
        <taxon>Glires</taxon>
        <taxon>Rodentia</taxon>
        <taxon>Myomorpha</taxon>
        <taxon>Dipodoidea</taxon>
        <taxon>Dipodidae</taxon>
        <taxon>Dipodinae</taxon>
        <taxon>Jaculus</taxon>
    </lineage>
</organism>
<evidence type="ECO:0000256" key="5">
    <source>
        <dbReference type="ARBA" id="ARBA00023136"/>
    </source>
</evidence>
<name>A0A8C5L5T7_JACJA</name>
<dbReference type="CDD" id="cd03593">
    <property type="entry name" value="CLECT_NK_receptors_like"/>
    <property type="match status" value="1"/>
</dbReference>
<evidence type="ECO:0000256" key="6">
    <source>
        <dbReference type="ARBA" id="ARBA00023157"/>
    </source>
</evidence>
<keyword evidence="7" id="KW-0325">Glycoprotein</keyword>
<keyword evidence="11" id="KW-1185">Reference proteome</keyword>
<dbReference type="InterPro" id="IPR001304">
    <property type="entry name" value="C-type_lectin-like"/>
</dbReference>
<dbReference type="GeneTree" id="ENSGT00940000162140"/>
<evidence type="ECO:0000256" key="4">
    <source>
        <dbReference type="ARBA" id="ARBA00022989"/>
    </source>
</evidence>
<evidence type="ECO:0000256" key="7">
    <source>
        <dbReference type="ARBA" id="ARBA00023180"/>
    </source>
</evidence>
<dbReference type="PANTHER" id="PTHR46490">
    <property type="entry name" value="C-TYPE LECTIN DOMAIN FAMILY 12 MEMBER A-RELATED"/>
    <property type="match status" value="1"/>
</dbReference>
<dbReference type="GO" id="GO:0007165">
    <property type="term" value="P:signal transduction"/>
    <property type="evidence" value="ECO:0007669"/>
    <property type="project" value="Ensembl"/>
</dbReference>
<dbReference type="GO" id="GO:0004888">
    <property type="term" value="F:transmembrane signaling receptor activity"/>
    <property type="evidence" value="ECO:0007669"/>
    <property type="project" value="Ensembl"/>
</dbReference>
<keyword evidence="6" id="KW-1015">Disulfide bond</keyword>
<reference evidence="10" key="1">
    <citation type="submission" date="2025-08" db="UniProtKB">
        <authorList>
            <consortium name="Ensembl"/>
        </authorList>
    </citation>
    <scope>IDENTIFICATION</scope>
</reference>
<sequence length="230" mass="26453">MQDEDGYITLNLKPQKPVLTSADPASPSWWRVTALVLLVLSIGMGVGLVSLGIISVTQQHYLLAEKENLSATLQQLAKKFCQDLILDLEQKTKSRSEHRCSPCAANWRFWGDSCYGFFRHNLTWEESQRYCSQRNATLVKTASQSVLEYIKDRTISIRWIGLSRQNSNKVWMWEDGSVFLPNMFDLSSDRRENMNCAYFHNGKIYPASCEDRHFLMCEKKAGVMKVDQLL</sequence>
<dbReference type="PROSITE" id="PS50041">
    <property type="entry name" value="C_TYPE_LECTIN_2"/>
    <property type="match status" value="1"/>
</dbReference>
<feature type="transmembrane region" description="Helical" evidence="8">
    <location>
        <begin position="29"/>
        <end position="56"/>
    </location>
</feature>
<dbReference type="Gene3D" id="3.10.100.10">
    <property type="entry name" value="Mannose-Binding Protein A, subunit A"/>
    <property type="match status" value="1"/>
</dbReference>
<evidence type="ECO:0000313" key="10">
    <source>
        <dbReference type="Ensembl" id="ENSJJAP00000020828.1"/>
    </source>
</evidence>
<dbReference type="InterPro" id="IPR016186">
    <property type="entry name" value="C-type_lectin-like/link_sf"/>
</dbReference>
<feature type="domain" description="C-type lectin" evidence="9">
    <location>
        <begin position="110"/>
        <end position="218"/>
    </location>
</feature>
<dbReference type="InterPro" id="IPR033992">
    <property type="entry name" value="NKR-like_CTLD"/>
</dbReference>
<dbReference type="PANTHER" id="PTHR46490:SF2">
    <property type="entry name" value="C-TYPE LECTIN DOMAIN FAMILY 1 MEMBER B"/>
    <property type="match status" value="1"/>
</dbReference>
<dbReference type="SUPFAM" id="SSF56436">
    <property type="entry name" value="C-type lectin-like"/>
    <property type="match status" value="1"/>
</dbReference>
<evidence type="ECO:0000256" key="8">
    <source>
        <dbReference type="SAM" id="Phobius"/>
    </source>
</evidence>
<dbReference type="CTD" id="51266"/>